<dbReference type="InterPro" id="IPR032675">
    <property type="entry name" value="LRR_dom_sf"/>
</dbReference>
<keyword evidence="5" id="KW-0611">Plant defense</keyword>
<dbReference type="InterPro" id="IPR042197">
    <property type="entry name" value="Apaf_helical"/>
</dbReference>
<dbReference type="GO" id="GO:0005524">
    <property type="term" value="F:ATP binding"/>
    <property type="evidence" value="ECO:0007669"/>
    <property type="project" value="UniProtKB-KW"/>
</dbReference>
<sequence length="819" mass="94354">MAEQILFNFVERIVSDLGSYALSQIGLAWGVEKQLKKLETTMTLVRNILLDAEEKQENNHAMKEWQQRLEELVYEADDLVDEFATEALRKKVEIHGSKRREVRNFFSQSNKLTFRYSMGRRVKDIRLRLEEVLTDMEKIELAVQVVETKLQPRGREETYSSVRSSEVVGRQREREDIVQFILDLKNEQNVSVISIVGMGGLGKATLAKLIYNDLRIESHFDHRIWVCISEDFDAKRIMIKMLKEMEDMNCDNLELEILLSRLRQKISGKKFFLVLEDVWNVHQNEWFKLRDMLMVGYGCVNILVTARTQKVVMGTVLEYKLGCLTDDECFSVFLKWAFDEGDERENQNLVNIGRKIVKTCQGVPLAARTLGNLLYKNTEERDWLSVRDNGLRAIEQTDNHIMSALMLSFDEMPSYLKQCFAYCSLFEKDKIIDKWMLIYLWMAQGFIRPSEDNEELEDIGESYINELVNRSFLELNCTVPNRDSYTMHNFVHHLAEFVSGHECLKMNPATKSIPERLRHVAFDISSEDSTSLFKLNKLRTFLCFNEKTFTQRYPGLNQTVTSSFRYLRVLQLSGNTVEVPSSICDLKHLRFFLIDTACGMTLPNSVGRLLNLQYLHLQVQCSPEVFMFVLPEGIGKLINLRYLSINSTYIGLLPDWIGGLVSLQRLRISIALKLRSLPEGIQHLGRLRYLEIRGCPLLTTLPSGMRHLTSLEELHISKCHALSISDADFQGLTSLRMLTLCDLPMLLSLPQGLKESAATLERLQLVLCSNLTTLSDTIECFIILRKLEICQCPSLLSLPEGIRRLTKTTSLLLLRDALS</sequence>
<evidence type="ECO:0000256" key="2">
    <source>
        <dbReference type="ARBA" id="ARBA00022614"/>
    </source>
</evidence>
<comment type="similarity">
    <text evidence="1">Belongs to the disease resistance NB-LRR family.</text>
</comment>
<evidence type="ECO:0000256" key="1">
    <source>
        <dbReference type="ARBA" id="ARBA00008894"/>
    </source>
</evidence>
<name>A0ABD1VCC4_9LAMI</name>
<dbReference type="PANTHER" id="PTHR36766">
    <property type="entry name" value="PLANT BROAD-SPECTRUM MILDEW RESISTANCE PROTEIN RPW8"/>
    <property type="match status" value="1"/>
</dbReference>
<dbReference type="InterPro" id="IPR027417">
    <property type="entry name" value="P-loop_NTPase"/>
</dbReference>
<keyword evidence="13" id="KW-1185">Reference proteome</keyword>
<dbReference type="Pfam" id="PF18052">
    <property type="entry name" value="Rx_N"/>
    <property type="match status" value="1"/>
</dbReference>
<gene>
    <name evidence="12" type="ORF">Adt_08342</name>
</gene>
<dbReference type="Gene3D" id="1.20.5.4130">
    <property type="match status" value="1"/>
</dbReference>
<feature type="domain" description="Disease resistance protein winged helix" evidence="10">
    <location>
        <begin position="425"/>
        <end position="495"/>
    </location>
</feature>
<dbReference type="Gene3D" id="1.10.8.430">
    <property type="entry name" value="Helical domain of apoptotic protease-activating factors"/>
    <property type="match status" value="1"/>
</dbReference>
<evidence type="ECO:0000259" key="11">
    <source>
        <dbReference type="Pfam" id="PF23598"/>
    </source>
</evidence>
<evidence type="ECO:0000259" key="9">
    <source>
        <dbReference type="Pfam" id="PF18052"/>
    </source>
</evidence>
<dbReference type="InterPro" id="IPR002182">
    <property type="entry name" value="NB-ARC"/>
</dbReference>
<dbReference type="InterPro" id="IPR055414">
    <property type="entry name" value="LRR_R13L4/SHOC2-like"/>
</dbReference>
<dbReference type="InterPro" id="IPR036388">
    <property type="entry name" value="WH-like_DNA-bd_sf"/>
</dbReference>
<evidence type="ECO:0000256" key="3">
    <source>
        <dbReference type="ARBA" id="ARBA00022737"/>
    </source>
</evidence>
<keyword evidence="6" id="KW-0067">ATP-binding</keyword>
<dbReference type="Gene3D" id="3.80.10.10">
    <property type="entry name" value="Ribonuclease Inhibitor"/>
    <property type="match status" value="1"/>
</dbReference>
<dbReference type="Proteomes" id="UP001604336">
    <property type="component" value="Unassembled WGS sequence"/>
</dbReference>
<dbReference type="SUPFAM" id="SSF52540">
    <property type="entry name" value="P-loop containing nucleoside triphosphate hydrolases"/>
    <property type="match status" value="1"/>
</dbReference>
<dbReference type="Pfam" id="PF00931">
    <property type="entry name" value="NB-ARC"/>
    <property type="match status" value="1"/>
</dbReference>
<evidence type="ECO:0000259" key="10">
    <source>
        <dbReference type="Pfam" id="PF23559"/>
    </source>
</evidence>
<dbReference type="PRINTS" id="PR00364">
    <property type="entry name" value="DISEASERSIST"/>
</dbReference>
<dbReference type="Pfam" id="PF23598">
    <property type="entry name" value="LRR_14"/>
    <property type="match status" value="1"/>
</dbReference>
<evidence type="ECO:0000256" key="7">
    <source>
        <dbReference type="SAM" id="Coils"/>
    </source>
</evidence>
<dbReference type="EMBL" id="JBFOLK010000002">
    <property type="protein sequence ID" value="KAL2534991.1"/>
    <property type="molecule type" value="Genomic_DNA"/>
</dbReference>
<evidence type="ECO:0000313" key="13">
    <source>
        <dbReference type="Proteomes" id="UP001604336"/>
    </source>
</evidence>
<keyword evidence="2" id="KW-0433">Leucine-rich repeat</keyword>
<evidence type="ECO:0000259" key="8">
    <source>
        <dbReference type="Pfam" id="PF00931"/>
    </source>
</evidence>
<keyword evidence="3" id="KW-0677">Repeat</keyword>
<dbReference type="Gene3D" id="3.40.50.300">
    <property type="entry name" value="P-loop containing nucleotide triphosphate hydrolases"/>
    <property type="match status" value="1"/>
</dbReference>
<dbReference type="PANTHER" id="PTHR36766:SF61">
    <property type="entry name" value="NB-ARC DOMAIN DISEASE RESISTANCE PROTEIN"/>
    <property type="match status" value="1"/>
</dbReference>
<protein>
    <submittedName>
        <fullName evidence="12">Disease resistance RPP13-like protein 1</fullName>
    </submittedName>
</protein>
<feature type="domain" description="Disease resistance N-terminal" evidence="9">
    <location>
        <begin position="9"/>
        <end position="99"/>
    </location>
</feature>
<keyword evidence="4" id="KW-0547">Nucleotide-binding</keyword>
<proteinExistence type="inferred from homology"/>
<feature type="domain" description="Disease resistance R13L4/SHOC-2-like LRR" evidence="11">
    <location>
        <begin position="633"/>
        <end position="802"/>
    </location>
</feature>
<dbReference type="InterPro" id="IPR041118">
    <property type="entry name" value="Rx_N"/>
</dbReference>
<comment type="caution">
    <text evidence="12">The sequence shown here is derived from an EMBL/GenBank/DDBJ whole genome shotgun (WGS) entry which is preliminary data.</text>
</comment>
<dbReference type="GO" id="GO:0006952">
    <property type="term" value="P:defense response"/>
    <property type="evidence" value="ECO:0007669"/>
    <property type="project" value="UniProtKB-KW"/>
</dbReference>
<dbReference type="GO" id="GO:0051707">
    <property type="term" value="P:response to other organism"/>
    <property type="evidence" value="ECO:0007669"/>
    <property type="project" value="UniProtKB-ARBA"/>
</dbReference>
<evidence type="ECO:0000313" key="12">
    <source>
        <dbReference type="EMBL" id="KAL2534991.1"/>
    </source>
</evidence>
<dbReference type="AlphaFoldDB" id="A0ABD1VCC4"/>
<reference evidence="13" key="1">
    <citation type="submission" date="2024-07" db="EMBL/GenBank/DDBJ databases">
        <title>Two chromosome-level genome assemblies of Korean endemic species Abeliophyllum distichum and Forsythia ovata (Oleaceae).</title>
        <authorList>
            <person name="Jang H."/>
        </authorList>
    </citation>
    <scope>NUCLEOTIDE SEQUENCE [LARGE SCALE GENOMIC DNA]</scope>
</reference>
<dbReference type="SUPFAM" id="SSF52058">
    <property type="entry name" value="L domain-like"/>
    <property type="match status" value="1"/>
</dbReference>
<dbReference type="Gene3D" id="1.10.10.10">
    <property type="entry name" value="Winged helix-like DNA-binding domain superfamily/Winged helix DNA-binding domain"/>
    <property type="match status" value="1"/>
</dbReference>
<accession>A0ABD1VCC4</accession>
<organism evidence="12 13">
    <name type="scientific">Abeliophyllum distichum</name>
    <dbReference type="NCBI Taxonomy" id="126358"/>
    <lineage>
        <taxon>Eukaryota</taxon>
        <taxon>Viridiplantae</taxon>
        <taxon>Streptophyta</taxon>
        <taxon>Embryophyta</taxon>
        <taxon>Tracheophyta</taxon>
        <taxon>Spermatophyta</taxon>
        <taxon>Magnoliopsida</taxon>
        <taxon>eudicotyledons</taxon>
        <taxon>Gunneridae</taxon>
        <taxon>Pentapetalae</taxon>
        <taxon>asterids</taxon>
        <taxon>lamiids</taxon>
        <taxon>Lamiales</taxon>
        <taxon>Oleaceae</taxon>
        <taxon>Forsythieae</taxon>
        <taxon>Abeliophyllum</taxon>
    </lineage>
</organism>
<evidence type="ECO:0000256" key="6">
    <source>
        <dbReference type="ARBA" id="ARBA00022840"/>
    </source>
</evidence>
<feature type="domain" description="NB-ARC" evidence="8">
    <location>
        <begin position="181"/>
        <end position="340"/>
    </location>
</feature>
<evidence type="ECO:0000256" key="5">
    <source>
        <dbReference type="ARBA" id="ARBA00022821"/>
    </source>
</evidence>
<evidence type="ECO:0000256" key="4">
    <source>
        <dbReference type="ARBA" id="ARBA00022741"/>
    </source>
</evidence>
<dbReference type="InterPro" id="IPR058922">
    <property type="entry name" value="WHD_DRP"/>
</dbReference>
<dbReference type="Pfam" id="PF23559">
    <property type="entry name" value="WHD_DRP"/>
    <property type="match status" value="1"/>
</dbReference>
<keyword evidence="7" id="KW-0175">Coiled coil</keyword>
<feature type="coiled-coil region" evidence="7">
    <location>
        <begin position="35"/>
        <end position="82"/>
    </location>
</feature>
<dbReference type="FunFam" id="1.10.10.10:FF:000322">
    <property type="entry name" value="Probable disease resistance protein At1g63360"/>
    <property type="match status" value="1"/>
</dbReference>